<accession>A0A439D9M5</accession>
<feature type="compositionally biased region" description="Pro residues" evidence="1">
    <location>
        <begin position="50"/>
        <end position="81"/>
    </location>
</feature>
<protein>
    <submittedName>
        <fullName evidence="2">Uncharacterized protein</fullName>
    </submittedName>
</protein>
<evidence type="ECO:0000313" key="3">
    <source>
        <dbReference type="Proteomes" id="UP000286045"/>
    </source>
</evidence>
<gene>
    <name evidence="2" type="ORF">EKO27_g3979</name>
</gene>
<dbReference type="PRINTS" id="PR01217">
    <property type="entry name" value="PRICHEXTENSN"/>
</dbReference>
<feature type="compositionally biased region" description="Pro residues" evidence="1">
    <location>
        <begin position="105"/>
        <end position="135"/>
    </location>
</feature>
<keyword evidence="3" id="KW-1185">Reference proteome</keyword>
<feature type="region of interest" description="Disordered" evidence="1">
    <location>
        <begin position="185"/>
        <end position="216"/>
    </location>
</feature>
<evidence type="ECO:0000313" key="2">
    <source>
        <dbReference type="EMBL" id="RWA11095.1"/>
    </source>
</evidence>
<comment type="caution">
    <text evidence="2">The sequence shown here is derived from an EMBL/GenBank/DDBJ whole genome shotgun (WGS) entry which is preliminary data.</text>
</comment>
<sequence length="256" mass="27923">MFILSPYMHHGITMQPSDALPKAAAHKPQRYSSRPAYLDLSEGLRKPIAFPNPPRPPTPGPPRPYPPVPPQPPVPTPPPSPRYDLSCGLGPQPSILVSRAEPWQYPYPNPPPSPGPRRPGPVRPRPNVPTPPPSPRRTHSPWAFSTAASLADSVLLYLSLATWSQDIAAAEEHVRMAAEDDIYSQRHSNNPVSKPAAAVRDDDPVSSCQQADPEMPSDFASWREISKEGPCIPDPNPSTTVISDMFMTALVDGRPN</sequence>
<evidence type="ECO:0000256" key="1">
    <source>
        <dbReference type="SAM" id="MobiDB-lite"/>
    </source>
</evidence>
<proteinExistence type="predicted"/>
<dbReference type="AlphaFoldDB" id="A0A439D9M5"/>
<feature type="region of interest" description="Disordered" evidence="1">
    <location>
        <begin position="17"/>
        <end position="140"/>
    </location>
</feature>
<reference evidence="2 3" key="1">
    <citation type="submission" date="2018-12" db="EMBL/GenBank/DDBJ databases">
        <title>Draft genome sequence of Xylaria grammica IHI A82.</title>
        <authorList>
            <person name="Buettner E."/>
            <person name="Kellner H."/>
        </authorList>
    </citation>
    <scope>NUCLEOTIDE SEQUENCE [LARGE SCALE GENOMIC DNA]</scope>
    <source>
        <strain evidence="2 3">IHI A82</strain>
    </source>
</reference>
<dbReference type="Proteomes" id="UP000286045">
    <property type="component" value="Unassembled WGS sequence"/>
</dbReference>
<dbReference type="EMBL" id="RYZI01000090">
    <property type="protein sequence ID" value="RWA11095.1"/>
    <property type="molecule type" value="Genomic_DNA"/>
</dbReference>
<organism evidence="2 3">
    <name type="scientific">Xylaria grammica</name>
    <dbReference type="NCBI Taxonomy" id="363999"/>
    <lineage>
        <taxon>Eukaryota</taxon>
        <taxon>Fungi</taxon>
        <taxon>Dikarya</taxon>
        <taxon>Ascomycota</taxon>
        <taxon>Pezizomycotina</taxon>
        <taxon>Sordariomycetes</taxon>
        <taxon>Xylariomycetidae</taxon>
        <taxon>Xylariales</taxon>
        <taxon>Xylariaceae</taxon>
        <taxon>Xylaria</taxon>
    </lineage>
</organism>
<name>A0A439D9M5_9PEZI</name>